<sequence length="31" mass="3631">MNSSNVRLFCILGETFTVVYNDLRKKVRTLI</sequence>
<evidence type="ECO:0000313" key="1">
    <source>
        <dbReference type="EMBL" id="JAH53784.1"/>
    </source>
</evidence>
<name>A0A0E9TJF2_ANGAN</name>
<proteinExistence type="predicted"/>
<protein>
    <submittedName>
        <fullName evidence="1">Uncharacterized protein</fullName>
    </submittedName>
</protein>
<dbReference type="EMBL" id="GBXM01054793">
    <property type="protein sequence ID" value="JAH53784.1"/>
    <property type="molecule type" value="Transcribed_RNA"/>
</dbReference>
<reference evidence="1" key="2">
    <citation type="journal article" date="2015" name="Fish Shellfish Immunol.">
        <title>Early steps in the European eel (Anguilla anguilla)-Vibrio vulnificus interaction in the gills: Role of the RtxA13 toxin.</title>
        <authorList>
            <person name="Callol A."/>
            <person name="Pajuelo D."/>
            <person name="Ebbesson L."/>
            <person name="Teles M."/>
            <person name="MacKenzie S."/>
            <person name="Amaro C."/>
        </authorList>
    </citation>
    <scope>NUCLEOTIDE SEQUENCE</scope>
</reference>
<organism evidence="1">
    <name type="scientific">Anguilla anguilla</name>
    <name type="common">European freshwater eel</name>
    <name type="synonym">Muraena anguilla</name>
    <dbReference type="NCBI Taxonomy" id="7936"/>
    <lineage>
        <taxon>Eukaryota</taxon>
        <taxon>Metazoa</taxon>
        <taxon>Chordata</taxon>
        <taxon>Craniata</taxon>
        <taxon>Vertebrata</taxon>
        <taxon>Euteleostomi</taxon>
        <taxon>Actinopterygii</taxon>
        <taxon>Neopterygii</taxon>
        <taxon>Teleostei</taxon>
        <taxon>Anguilliformes</taxon>
        <taxon>Anguillidae</taxon>
        <taxon>Anguilla</taxon>
    </lineage>
</organism>
<dbReference type="AlphaFoldDB" id="A0A0E9TJF2"/>
<accession>A0A0E9TJF2</accession>
<reference evidence="1" key="1">
    <citation type="submission" date="2014-11" db="EMBL/GenBank/DDBJ databases">
        <authorList>
            <person name="Amaro Gonzalez C."/>
        </authorList>
    </citation>
    <scope>NUCLEOTIDE SEQUENCE</scope>
</reference>